<evidence type="ECO:0000313" key="3">
    <source>
        <dbReference type="Proteomes" id="UP000076532"/>
    </source>
</evidence>
<dbReference type="AlphaFoldDB" id="A0A166QIA8"/>
<feature type="compositionally biased region" description="Low complexity" evidence="1">
    <location>
        <begin position="52"/>
        <end position="96"/>
    </location>
</feature>
<dbReference type="SUPFAM" id="SSF48264">
    <property type="entry name" value="Cytochrome P450"/>
    <property type="match status" value="1"/>
</dbReference>
<dbReference type="Pfam" id="PF00067">
    <property type="entry name" value="p450"/>
    <property type="match status" value="1"/>
</dbReference>
<dbReference type="GO" id="GO:0005506">
    <property type="term" value="F:iron ion binding"/>
    <property type="evidence" value="ECO:0007669"/>
    <property type="project" value="InterPro"/>
</dbReference>
<evidence type="ECO:0000313" key="2">
    <source>
        <dbReference type="EMBL" id="KZP27180.1"/>
    </source>
</evidence>
<dbReference type="GO" id="GO:0016705">
    <property type="term" value="F:oxidoreductase activity, acting on paired donors, with incorporation or reduction of molecular oxygen"/>
    <property type="evidence" value="ECO:0007669"/>
    <property type="project" value="InterPro"/>
</dbReference>
<accession>A0A166QIA8</accession>
<dbReference type="STRING" id="436010.A0A166QIA8"/>
<name>A0A166QIA8_9AGAM</name>
<dbReference type="OrthoDB" id="3945418at2759"/>
<feature type="compositionally biased region" description="Polar residues" evidence="1">
    <location>
        <begin position="104"/>
        <end position="118"/>
    </location>
</feature>
<feature type="region of interest" description="Disordered" evidence="1">
    <location>
        <begin position="1"/>
        <end position="130"/>
    </location>
</feature>
<organism evidence="2 3">
    <name type="scientific">Athelia psychrophila</name>
    <dbReference type="NCBI Taxonomy" id="1759441"/>
    <lineage>
        <taxon>Eukaryota</taxon>
        <taxon>Fungi</taxon>
        <taxon>Dikarya</taxon>
        <taxon>Basidiomycota</taxon>
        <taxon>Agaricomycotina</taxon>
        <taxon>Agaricomycetes</taxon>
        <taxon>Agaricomycetidae</taxon>
        <taxon>Atheliales</taxon>
        <taxon>Atheliaceae</taxon>
        <taxon>Athelia</taxon>
    </lineage>
</organism>
<reference evidence="2 3" key="1">
    <citation type="journal article" date="2016" name="Mol. Biol. Evol.">
        <title>Comparative Genomics of Early-Diverging Mushroom-Forming Fungi Provides Insights into the Origins of Lignocellulose Decay Capabilities.</title>
        <authorList>
            <person name="Nagy L.G."/>
            <person name="Riley R."/>
            <person name="Tritt A."/>
            <person name="Adam C."/>
            <person name="Daum C."/>
            <person name="Floudas D."/>
            <person name="Sun H."/>
            <person name="Yadav J.S."/>
            <person name="Pangilinan J."/>
            <person name="Larsson K.H."/>
            <person name="Matsuura K."/>
            <person name="Barry K."/>
            <person name="Labutti K."/>
            <person name="Kuo R."/>
            <person name="Ohm R.A."/>
            <person name="Bhattacharya S.S."/>
            <person name="Shirouzu T."/>
            <person name="Yoshinaga Y."/>
            <person name="Martin F.M."/>
            <person name="Grigoriev I.V."/>
            <person name="Hibbett D.S."/>
        </authorList>
    </citation>
    <scope>NUCLEOTIDE SEQUENCE [LARGE SCALE GENOMIC DNA]</scope>
    <source>
        <strain evidence="2 3">CBS 109695</strain>
    </source>
</reference>
<dbReference type="InterPro" id="IPR001128">
    <property type="entry name" value="Cyt_P450"/>
</dbReference>
<dbReference type="Gene3D" id="1.10.630.10">
    <property type="entry name" value="Cytochrome P450"/>
    <property type="match status" value="1"/>
</dbReference>
<dbReference type="GO" id="GO:0004497">
    <property type="term" value="F:monooxygenase activity"/>
    <property type="evidence" value="ECO:0007669"/>
    <property type="project" value="InterPro"/>
</dbReference>
<evidence type="ECO:0000256" key="1">
    <source>
        <dbReference type="SAM" id="MobiDB-lite"/>
    </source>
</evidence>
<sequence length="449" mass="49267">MSTTSSLLQSTSSPATHNPSWPATLIPTGKCPRLEALIEEGKVKDEQTDVPPTSDSRSLHSRSSTTLFSSRSTLSSSTTSVPSSSPSSLLSAASSARGTPPYPTSGSSGMSRVYSNARPSRRPDARVGPNKVVFKDASSAKNICSIYAPHYVSNRLAFFQPEIHDFTQGLVETLESIAGKIPVDCLLLFRRFSTDIVSGAEELLPAAIGDFSKRRILRSVVPTWAWSLVYRVPNAHCRLLCDSDKIMAEFVSARVCEIRAQTKAGKIGDSETPFLRLMQAKSSASESMPDRNIISEITTHMVAATDTTTISLLYFLQEMSHRQATVAQLQAKLDAVMPEPLAIPDITVPTLSVPQHLHQRESPSARRSPQSPEPRRPLPHLQNGIFRQSLDLVGYARHPGPVVAIQAWTMHPRPHRVPPARSRTDSRRCRRISCLSAWDRGSVGAWRSR</sequence>
<protein>
    <submittedName>
        <fullName evidence="2">Cytochrome P450</fullName>
    </submittedName>
</protein>
<gene>
    <name evidence="2" type="ORF">FIBSPDRAFT_1040345</name>
</gene>
<dbReference type="InterPro" id="IPR036396">
    <property type="entry name" value="Cyt_P450_sf"/>
</dbReference>
<proteinExistence type="predicted"/>
<feature type="compositionally biased region" description="Low complexity" evidence="1">
    <location>
        <begin position="1"/>
        <end position="13"/>
    </location>
</feature>
<dbReference type="GO" id="GO:0020037">
    <property type="term" value="F:heme binding"/>
    <property type="evidence" value="ECO:0007669"/>
    <property type="project" value="InterPro"/>
</dbReference>
<dbReference type="EMBL" id="KV417510">
    <property type="protein sequence ID" value="KZP27180.1"/>
    <property type="molecule type" value="Genomic_DNA"/>
</dbReference>
<dbReference type="Proteomes" id="UP000076532">
    <property type="component" value="Unassembled WGS sequence"/>
</dbReference>
<keyword evidence="3" id="KW-1185">Reference proteome</keyword>
<feature type="region of interest" description="Disordered" evidence="1">
    <location>
        <begin position="354"/>
        <end position="382"/>
    </location>
</feature>